<reference evidence="3 4" key="1">
    <citation type="submission" date="2021-07" db="EMBL/GenBank/DDBJ databases">
        <title>The Aristolochia fimbriata genome: insights into angiosperm evolution, floral development and chemical biosynthesis.</title>
        <authorList>
            <person name="Jiao Y."/>
        </authorList>
    </citation>
    <scope>NUCLEOTIDE SEQUENCE [LARGE SCALE GENOMIC DNA]</scope>
    <source>
        <strain evidence="3">IBCAS-2021</strain>
        <tissue evidence="3">Leaf</tissue>
    </source>
</reference>
<evidence type="ECO:0000256" key="2">
    <source>
        <dbReference type="PROSITE-ProRule" id="PRU00708"/>
    </source>
</evidence>
<dbReference type="Proteomes" id="UP000825729">
    <property type="component" value="Unassembled WGS sequence"/>
</dbReference>
<sequence>MQRAVWTVPRRLLIGSFWSPQVRKNAVEGVEFPRSFTTLEGNGHSQHEAYSYRRSMQVEIVDALRSGERNRACNLLDSVVNGQHFLRTDDFVSILNYCAKSPDPLFALATWKAMERKDINMNRKCYMFIIQALSKGGYLKEAYDWLSFHGGTHSFGPVLPMYNSFLNECSAQQNFVYYDLCLGLMEIQLTGKSEITYWELLKLAVWQQNLSAVHEIWKECTKYYCPSIISLRKFIWSFTRLGDLASACEALQRMVVLVFQRSTSLRASPEGRFQSSGLDIPIPTNNSLLDNKIEESASASSDDFGLDWIDALSERGKVIQGKKETVDLWQLTSEMGSSGWIQDGECLQVPSLFEAKEVDCIDVGLVKGCTDDNFRGHIPPEKTSLLVMRVLRWSFSDVIHACAHSNKCELAEHLFLQMQNLGLKPSQHTYDGFLKAVIPERGVNYGVQVVKAMEQRNLKLYNATLATLSVGYCRALKLDLAEAMLDQISENHAKQIYPFNALLSACDVMDEPERAIRVLAKMKELKIKSDVRTYELLYSLFGKVNAPYENGNMLSMADARKRICAIEMDMSRSGVEHTYMSMKNLMKALGDEGMVRELLEYLRVVENWFHHANSYSATVLYNIVLHALVECNEVPLAYDTFRKMKFRNFPPDAATYNIMIDSCSRLRCYNTACAFLSLMLQDGFYPDACTYSALMKILLAQGQFEATLYLLDKAMEGVQPDVLLFNTVLEEASVKGRIDIIEHITEQMHRANIRPDPSTCAYVFSAYVDQDFVNTAMEALQVLSLRMISEDEIILEEKRTEFEDLVFSDDYKAELAIVELFKCSEELLAAALLNLRWCAINGLSISWAPSKSSWARRLSSTYGVRRDS</sequence>
<evidence type="ECO:0000256" key="1">
    <source>
        <dbReference type="ARBA" id="ARBA00022737"/>
    </source>
</evidence>
<evidence type="ECO:0000313" key="3">
    <source>
        <dbReference type="EMBL" id="KAG9442350.1"/>
    </source>
</evidence>
<dbReference type="AlphaFoldDB" id="A0AAV7E0B6"/>
<comment type="caution">
    <text evidence="3">The sequence shown here is derived from an EMBL/GenBank/DDBJ whole genome shotgun (WGS) entry which is preliminary data.</text>
</comment>
<dbReference type="InterPro" id="IPR011990">
    <property type="entry name" value="TPR-like_helical_dom_sf"/>
</dbReference>
<dbReference type="Pfam" id="PF13812">
    <property type="entry name" value="PPR_3"/>
    <property type="match status" value="2"/>
</dbReference>
<keyword evidence="1" id="KW-0677">Repeat</keyword>
<protein>
    <recommendedName>
        <fullName evidence="5">Pentatricopeptide repeat-containing protein</fullName>
    </recommendedName>
</protein>
<dbReference type="InterPro" id="IPR002885">
    <property type="entry name" value="PPR_rpt"/>
</dbReference>
<keyword evidence="4" id="KW-1185">Reference proteome</keyword>
<dbReference type="Pfam" id="PF01535">
    <property type="entry name" value="PPR"/>
    <property type="match status" value="1"/>
</dbReference>
<dbReference type="NCBIfam" id="TIGR00756">
    <property type="entry name" value="PPR"/>
    <property type="match status" value="2"/>
</dbReference>
<organism evidence="3 4">
    <name type="scientific">Aristolochia fimbriata</name>
    <name type="common">White veined hardy Dutchman's pipe vine</name>
    <dbReference type="NCBI Taxonomy" id="158543"/>
    <lineage>
        <taxon>Eukaryota</taxon>
        <taxon>Viridiplantae</taxon>
        <taxon>Streptophyta</taxon>
        <taxon>Embryophyta</taxon>
        <taxon>Tracheophyta</taxon>
        <taxon>Spermatophyta</taxon>
        <taxon>Magnoliopsida</taxon>
        <taxon>Magnoliidae</taxon>
        <taxon>Piperales</taxon>
        <taxon>Aristolochiaceae</taxon>
        <taxon>Aristolochia</taxon>
    </lineage>
</organism>
<evidence type="ECO:0000313" key="4">
    <source>
        <dbReference type="Proteomes" id="UP000825729"/>
    </source>
</evidence>
<feature type="repeat" description="PPR" evidence="2">
    <location>
        <begin position="391"/>
        <end position="425"/>
    </location>
</feature>
<dbReference type="EMBL" id="JAINDJ010000007">
    <property type="protein sequence ID" value="KAG9442350.1"/>
    <property type="molecule type" value="Genomic_DNA"/>
</dbReference>
<gene>
    <name evidence="3" type="ORF">H6P81_018204</name>
</gene>
<dbReference type="PANTHER" id="PTHR47859">
    <property type="entry name" value="PENTATRICOPEPTIDE REPEAT-CONTAINING PROTEIN"/>
    <property type="match status" value="1"/>
</dbReference>
<name>A0AAV7E0B6_ARIFI</name>
<feature type="repeat" description="PPR" evidence="2">
    <location>
        <begin position="652"/>
        <end position="686"/>
    </location>
</feature>
<feature type="repeat" description="PPR" evidence="2">
    <location>
        <begin position="617"/>
        <end position="651"/>
    </location>
</feature>
<evidence type="ECO:0008006" key="5">
    <source>
        <dbReference type="Google" id="ProtNLM"/>
    </source>
</evidence>
<proteinExistence type="predicted"/>
<dbReference type="Pfam" id="PF13041">
    <property type="entry name" value="PPR_2"/>
    <property type="match status" value="1"/>
</dbReference>
<accession>A0AAV7E0B6</accession>
<dbReference type="Gene3D" id="1.25.40.10">
    <property type="entry name" value="Tetratricopeptide repeat domain"/>
    <property type="match status" value="5"/>
</dbReference>
<dbReference type="PROSITE" id="PS51375">
    <property type="entry name" value="PPR"/>
    <property type="match status" value="3"/>
</dbReference>
<dbReference type="PANTHER" id="PTHR47859:SF1">
    <property type="entry name" value="PENTATRICOPEPTIDE REPEAT-CONTAINING PROTEIN"/>
    <property type="match status" value="1"/>
</dbReference>